<keyword evidence="1" id="KW-0677">Repeat</keyword>
<evidence type="ECO:0000256" key="4">
    <source>
        <dbReference type="SAM" id="MobiDB-lite"/>
    </source>
</evidence>
<evidence type="ECO:0000256" key="1">
    <source>
        <dbReference type="ARBA" id="ARBA00022737"/>
    </source>
</evidence>
<dbReference type="InterPro" id="IPR002110">
    <property type="entry name" value="Ankyrin_rpt"/>
</dbReference>
<keyword evidence="7" id="KW-1185">Reference proteome</keyword>
<gene>
    <name evidence="6" type="ORF">FRUB_06862</name>
</gene>
<dbReference type="PANTHER" id="PTHR24197">
    <property type="entry name" value="ANKYRIN REPEAT DOMAIN-CONTAINING PROTEIN 61"/>
    <property type="match status" value="1"/>
</dbReference>
<dbReference type="Pfam" id="PF00023">
    <property type="entry name" value="Ank"/>
    <property type="match status" value="1"/>
</dbReference>
<comment type="caution">
    <text evidence="6">The sequence shown here is derived from an EMBL/GenBank/DDBJ whole genome shotgun (WGS) entry which is preliminary data.</text>
</comment>
<dbReference type="AlphaFoldDB" id="A0A225D8F7"/>
<evidence type="ECO:0000259" key="5">
    <source>
        <dbReference type="Pfam" id="PF10077"/>
    </source>
</evidence>
<dbReference type="PROSITE" id="PS50297">
    <property type="entry name" value="ANK_REP_REGION"/>
    <property type="match status" value="1"/>
</dbReference>
<accession>A0A225D8F7</accession>
<organism evidence="6 7">
    <name type="scientific">Fimbriiglobus ruber</name>
    <dbReference type="NCBI Taxonomy" id="1908690"/>
    <lineage>
        <taxon>Bacteria</taxon>
        <taxon>Pseudomonadati</taxon>
        <taxon>Planctomycetota</taxon>
        <taxon>Planctomycetia</taxon>
        <taxon>Gemmatales</taxon>
        <taxon>Gemmataceae</taxon>
        <taxon>Fimbriiglobus</taxon>
    </lineage>
</organism>
<dbReference type="PROSITE" id="PS50088">
    <property type="entry name" value="ANK_REPEAT"/>
    <property type="match status" value="1"/>
</dbReference>
<feature type="domain" description="DUF2314" evidence="5">
    <location>
        <begin position="16"/>
        <end position="154"/>
    </location>
</feature>
<evidence type="ECO:0000256" key="3">
    <source>
        <dbReference type="PROSITE-ProRule" id="PRU00023"/>
    </source>
</evidence>
<dbReference type="InterPro" id="IPR036770">
    <property type="entry name" value="Ankyrin_rpt-contain_sf"/>
</dbReference>
<dbReference type="SUPFAM" id="SSF48403">
    <property type="entry name" value="Ankyrin repeat"/>
    <property type="match status" value="1"/>
</dbReference>
<dbReference type="Pfam" id="PF10077">
    <property type="entry name" value="DUF2314"/>
    <property type="match status" value="1"/>
</dbReference>
<name>A0A225D8F7_9BACT</name>
<reference evidence="7" key="1">
    <citation type="submission" date="2017-06" db="EMBL/GenBank/DDBJ databases">
        <title>Genome analysis of Fimbriiglobus ruber SP5, the first member of the order Planctomycetales with confirmed chitinolytic capability.</title>
        <authorList>
            <person name="Ravin N.V."/>
            <person name="Rakitin A.L."/>
            <person name="Ivanova A.A."/>
            <person name="Beletsky A.V."/>
            <person name="Kulichevskaya I.S."/>
            <person name="Mardanov A.V."/>
            <person name="Dedysh S.N."/>
        </authorList>
    </citation>
    <scope>NUCLEOTIDE SEQUENCE [LARGE SCALE GENOMIC DNA]</scope>
    <source>
        <strain evidence="7">SP5</strain>
    </source>
</reference>
<keyword evidence="2 3" id="KW-0040">ANK repeat</keyword>
<feature type="region of interest" description="Disordered" evidence="4">
    <location>
        <begin position="183"/>
        <end position="209"/>
    </location>
</feature>
<dbReference type="PANTHER" id="PTHR24197:SF44">
    <property type="entry name" value="ANKYRIN REPEAT DOMAIN-CONTAINING PROTEIN 54"/>
    <property type="match status" value="1"/>
</dbReference>
<dbReference type="Gene3D" id="1.25.40.20">
    <property type="entry name" value="Ankyrin repeat-containing domain"/>
    <property type="match status" value="1"/>
</dbReference>
<dbReference type="Proteomes" id="UP000214646">
    <property type="component" value="Unassembled WGS sequence"/>
</dbReference>
<dbReference type="InterPro" id="IPR018756">
    <property type="entry name" value="DUF2314"/>
</dbReference>
<evidence type="ECO:0000256" key="2">
    <source>
        <dbReference type="ARBA" id="ARBA00023043"/>
    </source>
</evidence>
<evidence type="ECO:0000313" key="6">
    <source>
        <dbReference type="EMBL" id="OWK37742.1"/>
    </source>
</evidence>
<proteinExistence type="predicted"/>
<evidence type="ECO:0000313" key="7">
    <source>
        <dbReference type="Proteomes" id="UP000214646"/>
    </source>
</evidence>
<protein>
    <recommendedName>
        <fullName evidence="5">DUF2314 domain-containing protein</fullName>
    </recommendedName>
</protein>
<dbReference type="RefSeq" id="WP_238602852.1">
    <property type="nucleotide sequence ID" value="NZ_NIDE01000014.1"/>
</dbReference>
<feature type="compositionally biased region" description="Basic and acidic residues" evidence="4">
    <location>
        <begin position="199"/>
        <end position="209"/>
    </location>
</feature>
<feature type="repeat" description="ANK" evidence="3">
    <location>
        <begin position="213"/>
        <end position="245"/>
    </location>
</feature>
<sequence>MSDSESAPVFLSDKNDPEMRKAHENARASFRYFWREMSWERRRIIPALDVAAVKAPFTDGKQPAGAPDNPEVEHMWLAEVDFDGRAVSGVLLNDPNWLTSVKKGDAVRLPLGEISDWMYAITGEVFGGYTVNLLRSRMGRQERQQHDGAWGLNFGDPAKIRVAPEPGKGGLLKSLFGKREPVTDEHPMSEAMASSLTDQLKEDPSLASTKDDKGWTLLHQEALAGSLATVKVLLAAGADKNAVTDHGMTPLQLARSLDWEKVVALLK</sequence>
<dbReference type="EMBL" id="NIDE01000014">
    <property type="protein sequence ID" value="OWK37742.1"/>
    <property type="molecule type" value="Genomic_DNA"/>
</dbReference>